<evidence type="ECO:0000256" key="5">
    <source>
        <dbReference type="ARBA" id="ARBA00046365"/>
    </source>
</evidence>
<dbReference type="CDD" id="cd06257">
    <property type="entry name" value="DnaJ"/>
    <property type="match status" value="1"/>
</dbReference>
<evidence type="ECO:0000256" key="1">
    <source>
        <dbReference type="ARBA" id="ARBA00023186"/>
    </source>
</evidence>
<dbReference type="PANTHER" id="PTHR44360:SF1">
    <property type="entry name" value="DNAJ HOMOLOG SUBFAMILY B MEMBER 9"/>
    <property type="match status" value="1"/>
</dbReference>
<dbReference type="GO" id="GO:0051087">
    <property type="term" value="F:protein-folding chaperone binding"/>
    <property type="evidence" value="ECO:0007669"/>
    <property type="project" value="TreeGrafter"/>
</dbReference>
<dbReference type="Proteomes" id="UP000472267">
    <property type="component" value="Chromosome 5"/>
</dbReference>
<reference evidence="8" key="3">
    <citation type="submission" date="2025-09" db="UniProtKB">
        <authorList>
            <consortium name="Ensembl"/>
        </authorList>
    </citation>
    <scope>IDENTIFICATION</scope>
</reference>
<reference evidence="8" key="2">
    <citation type="submission" date="2025-08" db="UniProtKB">
        <authorList>
            <consortium name="Ensembl"/>
        </authorList>
    </citation>
    <scope>IDENTIFICATION</scope>
</reference>
<comment type="subunit">
    <text evidence="5">Interacts with HSPA5/BiP; interaction is direct. Interacts with ERN1/IRE1 (via the luminal region). Interacts with DERL1.</text>
</comment>
<dbReference type="PROSITE" id="PS50076">
    <property type="entry name" value="DNAJ_2"/>
    <property type="match status" value="1"/>
</dbReference>
<dbReference type="Ensembl" id="ENSSFAT00005014442.1">
    <property type="protein sequence ID" value="ENSSFAP00005013855.1"/>
    <property type="gene ID" value="ENSSFAG00005007531.1"/>
</dbReference>
<dbReference type="InterPro" id="IPR001623">
    <property type="entry name" value="DnaJ_domain"/>
</dbReference>
<dbReference type="SUPFAM" id="SSF46565">
    <property type="entry name" value="Chaperone J-domain"/>
    <property type="match status" value="1"/>
</dbReference>
<dbReference type="PANTHER" id="PTHR44360">
    <property type="entry name" value="DNAJ HOMOLOG SUBFAMILY B MEMBER 9"/>
    <property type="match status" value="1"/>
</dbReference>
<dbReference type="Pfam" id="PF00226">
    <property type="entry name" value="DnaJ"/>
    <property type="match status" value="1"/>
</dbReference>
<dbReference type="InterPro" id="IPR036869">
    <property type="entry name" value="J_dom_sf"/>
</dbReference>
<reference evidence="8" key="1">
    <citation type="submission" date="2019-06" db="EMBL/GenBank/DDBJ databases">
        <authorList>
            <consortium name="Wellcome Sanger Institute Data Sharing"/>
        </authorList>
    </citation>
    <scope>NUCLEOTIDE SEQUENCE [LARGE SCALE GENOMIC DNA]</scope>
</reference>
<dbReference type="SMART" id="SM00271">
    <property type="entry name" value="DnaJ"/>
    <property type="match status" value="1"/>
</dbReference>
<dbReference type="GO" id="GO:0005783">
    <property type="term" value="C:endoplasmic reticulum"/>
    <property type="evidence" value="ECO:0007669"/>
    <property type="project" value="TreeGrafter"/>
</dbReference>
<evidence type="ECO:0000313" key="9">
    <source>
        <dbReference type="Proteomes" id="UP000472267"/>
    </source>
</evidence>
<keyword evidence="6" id="KW-0732">Signal</keyword>
<feature type="domain" description="J" evidence="7">
    <location>
        <begin position="20"/>
        <end position="76"/>
    </location>
</feature>
<proteinExistence type="predicted"/>
<keyword evidence="9" id="KW-1185">Reference proteome</keyword>
<evidence type="ECO:0000313" key="8">
    <source>
        <dbReference type="Ensembl" id="ENSSFAP00005013855.1"/>
    </source>
</evidence>
<dbReference type="PRINTS" id="PR00625">
    <property type="entry name" value="JDOMAIN"/>
</dbReference>
<evidence type="ECO:0000256" key="4">
    <source>
        <dbReference type="ARBA" id="ARBA00045428"/>
    </source>
</evidence>
<feature type="chain" id="PRO_5025526890" description="DnaJ homolog subfamily B member 9" evidence="6">
    <location>
        <begin position="18"/>
        <end position="76"/>
    </location>
</feature>
<keyword evidence="1" id="KW-0143">Chaperone</keyword>
<accession>A0A672GA11</accession>
<evidence type="ECO:0000259" key="7">
    <source>
        <dbReference type="PROSITE" id="PS50076"/>
    </source>
</evidence>
<dbReference type="GO" id="GO:0036503">
    <property type="term" value="P:ERAD pathway"/>
    <property type="evidence" value="ECO:0007669"/>
    <property type="project" value="TreeGrafter"/>
</dbReference>
<evidence type="ECO:0000256" key="6">
    <source>
        <dbReference type="SAM" id="SignalP"/>
    </source>
</evidence>
<evidence type="ECO:0000256" key="2">
    <source>
        <dbReference type="ARBA" id="ARBA00040158"/>
    </source>
</evidence>
<dbReference type="InterPro" id="IPR051948">
    <property type="entry name" value="Hsp70_co-chaperone_J-domain"/>
</dbReference>
<dbReference type="GO" id="GO:0051787">
    <property type="term" value="F:misfolded protein binding"/>
    <property type="evidence" value="ECO:0007669"/>
    <property type="project" value="TreeGrafter"/>
</dbReference>
<dbReference type="Gene3D" id="1.10.287.110">
    <property type="entry name" value="DnaJ domain"/>
    <property type="match status" value="1"/>
</dbReference>
<name>A0A672GA11_SALFA</name>
<sequence>ILYLICSFSHFLSASEATRDYYETLHVESTATDQQIKKAFRKLAVKYHPDKNKGTDAERTFREIAEGKNWQTSFIV</sequence>
<dbReference type="AlphaFoldDB" id="A0A672GA11"/>
<dbReference type="OMA" id="AEPFREI"/>
<feature type="signal peptide" evidence="6">
    <location>
        <begin position="1"/>
        <end position="17"/>
    </location>
</feature>
<organism evidence="8 9">
    <name type="scientific">Salarias fasciatus</name>
    <name type="common">Jewelled blenny</name>
    <name type="synonym">Blennius fasciatus</name>
    <dbReference type="NCBI Taxonomy" id="181472"/>
    <lineage>
        <taxon>Eukaryota</taxon>
        <taxon>Metazoa</taxon>
        <taxon>Chordata</taxon>
        <taxon>Craniata</taxon>
        <taxon>Vertebrata</taxon>
        <taxon>Euteleostomi</taxon>
        <taxon>Actinopterygii</taxon>
        <taxon>Neopterygii</taxon>
        <taxon>Teleostei</taxon>
        <taxon>Neoteleostei</taxon>
        <taxon>Acanthomorphata</taxon>
        <taxon>Ovalentaria</taxon>
        <taxon>Blenniimorphae</taxon>
        <taxon>Blenniiformes</taxon>
        <taxon>Blennioidei</taxon>
        <taxon>Blenniidae</taxon>
        <taxon>Salariinae</taxon>
        <taxon>Salarias</taxon>
    </lineage>
</organism>
<protein>
    <recommendedName>
        <fullName evidence="2">DnaJ homolog subfamily B member 9</fullName>
    </recommendedName>
    <alternativeName>
        <fullName evidence="3">Endoplasmic reticulum DNA J domain-containing protein 4</fullName>
    </alternativeName>
</protein>
<dbReference type="InParanoid" id="A0A672GA11"/>
<comment type="function">
    <text evidence="4">Co-chaperone for Hsp70 protein HSPA5/BiP that acts as a key repressor of the ERN1/IRE1-mediated unfolded protein response (UPR). J domain-containing co-chaperones stimulate the ATPase activity of Hsp70 proteins and are required for efficient substrate recognition by Hsp70 proteins. In the unstressed endoplasmic reticulum, interacts with the luminal region of ERN1/IRE1 and selectively recruits HSPA5/BiP: HSPA5/BiP disrupts the dimerization of the active ERN1/IRE1 luminal region, thereby inactivating ERN1/IRE1. Also involved in endoplasmic reticulum-associated degradation (ERAD) of misfolded proteins. Required for survival of B-cell progenitors and normal antibody production.</text>
</comment>
<evidence type="ECO:0000256" key="3">
    <source>
        <dbReference type="ARBA" id="ARBA00041533"/>
    </source>
</evidence>